<dbReference type="PANTHER" id="PTHR21529:SF4">
    <property type="entry name" value="TPR AND ANKYRIN REPEAT-CONTAINING PROTEIN 1"/>
    <property type="match status" value="1"/>
</dbReference>
<dbReference type="GO" id="GO:0004386">
    <property type="term" value="F:helicase activity"/>
    <property type="evidence" value="ECO:0007669"/>
    <property type="project" value="UniProtKB-UniRule"/>
</dbReference>
<dbReference type="SUPFAM" id="SSF48403">
    <property type="entry name" value="Ankyrin repeat"/>
    <property type="match status" value="2"/>
</dbReference>
<dbReference type="InterPro" id="IPR027417">
    <property type="entry name" value="P-loop_NTPase"/>
</dbReference>
<dbReference type="Gene3D" id="1.25.40.20">
    <property type="entry name" value="Ankyrin repeat-containing domain"/>
    <property type="match status" value="4"/>
</dbReference>
<keyword evidence="2 5" id="KW-0378">Hydrolase</keyword>
<evidence type="ECO:0000256" key="6">
    <source>
        <dbReference type="SAM" id="MobiDB-lite"/>
    </source>
</evidence>
<organism evidence="8 9">
    <name type="scientific">Cymbomonas tetramitiformis</name>
    <dbReference type="NCBI Taxonomy" id="36881"/>
    <lineage>
        <taxon>Eukaryota</taxon>
        <taxon>Viridiplantae</taxon>
        <taxon>Chlorophyta</taxon>
        <taxon>Pyramimonadophyceae</taxon>
        <taxon>Pyramimonadales</taxon>
        <taxon>Pyramimonadaceae</taxon>
        <taxon>Cymbomonas</taxon>
    </lineage>
</organism>
<dbReference type="Gene3D" id="1.10.10.160">
    <property type="match status" value="1"/>
</dbReference>
<dbReference type="EMBL" id="LGRX02016865">
    <property type="protein sequence ID" value="KAK3261472.1"/>
    <property type="molecule type" value="Genomic_DNA"/>
</dbReference>
<feature type="compositionally biased region" description="Basic and acidic residues" evidence="6">
    <location>
        <begin position="231"/>
        <end position="242"/>
    </location>
</feature>
<dbReference type="InterPro" id="IPR036770">
    <property type="entry name" value="Ankyrin_rpt-contain_sf"/>
</dbReference>
<evidence type="ECO:0000313" key="9">
    <source>
        <dbReference type="Proteomes" id="UP001190700"/>
    </source>
</evidence>
<evidence type="ECO:0000256" key="1">
    <source>
        <dbReference type="ARBA" id="ARBA00022741"/>
    </source>
</evidence>
<evidence type="ECO:0000256" key="4">
    <source>
        <dbReference type="ARBA" id="ARBA00022840"/>
    </source>
</evidence>
<keyword evidence="9" id="KW-1185">Reference proteome</keyword>
<accession>A0AAE0FKD9</accession>
<reference evidence="8 9" key="1">
    <citation type="journal article" date="2015" name="Genome Biol. Evol.">
        <title>Comparative Genomics of a Bacterivorous Green Alga Reveals Evolutionary Causalities and Consequences of Phago-Mixotrophic Mode of Nutrition.</title>
        <authorList>
            <person name="Burns J.A."/>
            <person name="Paasch A."/>
            <person name="Narechania A."/>
            <person name="Kim E."/>
        </authorList>
    </citation>
    <scope>NUCLEOTIDE SEQUENCE [LARGE SCALE GENOMIC DNA]</scope>
    <source>
        <strain evidence="8 9">PLY_AMNH</strain>
    </source>
</reference>
<proteinExistence type="predicted"/>
<feature type="region of interest" description="Disordered" evidence="6">
    <location>
        <begin position="228"/>
        <end position="303"/>
    </location>
</feature>
<dbReference type="SUPFAM" id="SSF52540">
    <property type="entry name" value="P-loop containing nucleoside triphosphate hydrolases"/>
    <property type="match status" value="1"/>
</dbReference>
<dbReference type="InterPro" id="IPR014016">
    <property type="entry name" value="UvrD-like_ATP-bd"/>
</dbReference>
<evidence type="ECO:0000259" key="7">
    <source>
        <dbReference type="PROSITE" id="PS51198"/>
    </source>
</evidence>
<protein>
    <recommendedName>
        <fullName evidence="7">UvrD-like helicase ATP-binding domain-containing protein</fullName>
    </recommendedName>
</protein>
<dbReference type="GO" id="GO:0005524">
    <property type="term" value="F:ATP binding"/>
    <property type="evidence" value="ECO:0007669"/>
    <property type="project" value="UniProtKB-UniRule"/>
</dbReference>
<keyword evidence="3 5" id="KW-0347">Helicase</keyword>
<dbReference type="PANTHER" id="PTHR21529">
    <property type="entry name" value="MAMMARY TURMOR VIRUS RECEPTOR HOMOLOG 1, 2 MTVR1, 2"/>
    <property type="match status" value="1"/>
</dbReference>
<sequence length="2334" mass="256644">MEDRIAKLTYKSSNSKILHRLKLQTHRPLEVLSQDFVEWFLGVMQHSTTPNPASFARSGGRRGMHIVVEAGCQISKAVEATQRAAELPSESALLEAYAAVQVAPYQCYVEKEDAYLFCPADNDIHITRGGLAPRDQLFHGVSDRRTTLAYLQGIVERHGLDVGILGYDLLLEAAEAGHAPALRWLVAEVGVRASEVRDSGARNILHRAVRGKDAIAIFKLLAYDANSDSGAENREEGTHDEGQDQEDNEPVNAGPAQTSSHAAANIGSASRRTDVPLECDGGSSVHADADDNRGGEAQGTEHGSHWEEVLKSMGVTKLLQQTDSQSQSLLHSIAFIGNAEVLEILLDRNGMLRREMKNAYKPPDRKSGVGEHVEPWMWKSEMDSYMYAWHDKRGRTPREVASMLGNQSVVALLDQHVFDFQRKCASFDPPWQADLRAIPLTERRWIALNRAAKYASEGAYLDLVVLLVDVWGASVSLSIESCEDAEVGELLGLGVLPAVTHNLVHAALRGQSYRHADRVSREIRDEYEIGLALSWDGKSKDIADALCARFAVNSSIDQAKLLQAKLAQLRVQDAACVRLVAWLVQHKHCALPAPHLLVAWHRVAVLRWMVTAGHVILDEEPLAEETLVIYATSLTWLGAKDSGTQVSRGEEESRGSICSRRGLLCLLAAGHNELRVLQYLLEDWEPHEAAQIVYWGRNLLHVAASRNALEVLIWLVRGRRFPVTALTRCGHSASHLAARCGHLFACKFLHSAGCPHVDAAGRDVYWHAAESGVERLQQWAENTRAYMRFWELIGQMERTVFDPAATASSIEYDTAAVAALGPAQVSQDICEVDQIIDTLNKVLEQLACVGHTAAFASLWSWAQTPEYLFTRDFRPGPEVSNAKARLLATARLHSQEGVMGVLLKEEEMKAAEKRRREVVRRLNAAFINGEEVGAVEQKLAAALALGPLEDSGDSFFCSKGLLHHNINRSMLSLSDFPLSAVVYAAQEGFLHLVQWALDTHRITPSSVAAALGAALVVAAEYGQLAVVELLLPRVAVTAEGGEAALEALVAAAHGAQLEAVQRMYAHVVQTGGDVNACVHAFHFWPVTSSKCSALSAPWLQLSHHELLRRHKSQHEAGKTPQVPEQEPLSQLRSATHARARALIHAHTHLHEARKTPQVPEQELHEARKNPQVPEQEQQENSGKSFQWFEVLRWLVAQDETDINAEVGDDSSLMVHLFDPLRTVSVGSSGYTWLLRIFKLLVGSGARVSEHSEAILDHLAYRRFKGGEGEEQMLEVVRILSEECRLDIQGIQVCRVGCGGYVAGVERLRTEQVERWRLVDAVERGSSLEQLRKLAGSVRCDTSVLDTKGRGLLHVAAGHDRAEVIRWAVEELGADPRLIDARGRTARQVAGVAGASAAAGTLRQLEAERVVAAAVAAHFRRRRAAREAARRRGALLAMQAMWRGRQVRGMYRAHLVAGLPERQQFTQTWGRAVASVAELAASPSGAPLFRAASWQAVRQERFDLVADADVAPLEDEQDDALSCATSAHLRAATSAVLSADAAGSALMDGEEEEEATGMGEGGGGEVEEAGGGRGGGIAGDGEPHGAQRPMDGLKLTAEALKWYEHADARCAAAFVRRLGQLAGGQRSRILAKHLTGCRHTIFETYLDQATAQRILWTECREPGGADGAAGAGARSILVWYVCKHKWVPRYLRLIDHASARQVRRRVVDPPAAVPSVPADMTQADWAQEEGEGALVLGGDEVLLDPMGNTPLQLHHLRREDLPRLTAHRTWKPPLHLTAAELAVVERPGTVLLLGRSGTGKTLCVCNRMAYDHDRSATARRPLRQLFVARSRRVCDLVRRLREQHADASLTPPSFGEFLPAPPSPAGTPAAPASGAEFCTFEGLLCRCLEMAGGRLPRQERGRFIRSRRVDFPIFKREAALLLKRHSSLDPLIIWRQIQSSIKGSIEAVMQGHFLTLDEYLALGAERCGLSPAQRRSAYAGFQAYQALCADKRWWDDADRIFALVTCMEPQAWSPERPPLPECHVDKVYVDEVQDYTQAEVALLFMLADTRSLFLAGDTAQAVVEGVEFRFQEVRSVAYRLSNGDRAGIPDKPQKLHLNFRSHSGVLDVAGAVLGRLFAAFPSAADKLPADRALFRGPRPGYLQGAPLAQILEDERLVLLTPDYHLGVLRHVAMELPGGCHSVLLGIAEAKGLEFPEVAVVDFFSHLSPGHQRAWKRLLQADAGMLGSTFRDECPELECQLKLLYTAVTRCCRRLVLVETTRSAAADAFFRWLSSQGMAEKYISGEPGTARLTNDEWRVRGIDYALNAEAAESMKEKIPWLTRAVRHNSQVAMMVR</sequence>
<feature type="region of interest" description="Disordered" evidence="6">
    <location>
        <begin position="1542"/>
        <end position="1588"/>
    </location>
</feature>
<feature type="region of interest" description="Disordered" evidence="6">
    <location>
        <begin position="1109"/>
        <end position="1133"/>
    </location>
</feature>
<dbReference type="PROSITE" id="PS50096">
    <property type="entry name" value="IQ"/>
    <property type="match status" value="1"/>
</dbReference>
<comment type="caution">
    <text evidence="8">The sequence shown here is derived from an EMBL/GenBank/DDBJ whole genome shotgun (WGS) entry which is preliminary data.</text>
</comment>
<feature type="binding site" evidence="5">
    <location>
        <begin position="1793"/>
        <end position="1800"/>
    </location>
    <ligand>
        <name>ATP</name>
        <dbReference type="ChEBI" id="CHEBI:30616"/>
    </ligand>
</feature>
<gene>
    <name evidence="8" type="ORF">CYMTET_29619</name>
</gene>
<evidence type="ECO:0000256" key="5">
    <source>
        <dbReference type="PROSITE-ProRule" id="PRU00560"/>
    </source>
</evidence>
<dbReference type="PROSITE" id="PS51198">
    <property type="entry name" value="UVRD_HELICASE_ATP_BIND"/>
    <property type="match status" value="1"/>
</dbReference>
<evidence type="ECO:0000256" key="2">
    <source>
        <dbReference type="ARBA" id="ARBA00022801"/>
    </source>
</evidence>
<feature type="compositionally biased region" description="Polar residues" evidence="6">
    <location>
        <begin position="255"/>
        <end position="270"/>
    </location>
</feature>
<dbReference type="GO" id="GO:0016787">
    <property type="term" value="F:hydrolase activity"/>
    <property type="evidence" value="ECO:0007669"/>
    <property type="project" value="UniProtKB-UniRule"/>
</dbReference>
<feature type="region of interest" description="Disordered" evidence="6">
    <location>
        <begin position="1150"/>
        <end position="1181"/>
    </location>
</feature>
<dbReference type="Pfam" id="PF00580">
    <property type="entry name" value="UvrD-helicase"/>
    <property type="match status" value="1"/>
</dbReference>
<dbReference type="Proteomes" id="UP001190700">
    <property type="component" value="Unassembled WGS sequence"/>
</dbReference>
<keyword evidence="1 5" id="KW-0547">Nucleotide-binding</keyword>
<dbReference type="Pfam" id="PF12796">
    <property type="entry name" value="Ank_2"/>
    <property type="match status" value="1"/>
</dbReference>
<feature type="domain" description="UvrD-like helicase ATP-binding" evidence="7">
    <location>
        <begin position="1772"/>
        <end position="2101"/>
    </location>
</feature>
<feature type="compositionally biased region" description="Gly residues" evidence="6">
    <location>
        <begin position="1557"/>
        <end position="1578"/>
    </location>
</feature>
<name>A0AAE0FKD9_9CHLO</name>
<dbReference type="InterPro" id="IPR002110">
    <property type="entry name" value="Ankyrin_rpt"/>
</dbReference>
<dbReference type="Gene3D" id="3.40.50.300">
    <property type="entry name" value="P-loop containing nucleotide triphosphate hydrolases"/>
    <property type="match status" value="2"/>
</dbReference>
<keyword evidence="4 5" id="KW-0067">ATP-binding</keyword>
<dbReference type="InterPro" id="IPR013986">
    <property type="entry name" value="DExx_box_DNA_helicase_dom_sf"/>
</dbReference>
<dbReference type="SMART" id="SM00248">
    <property type="entry name" value="ANK"/>
    <property type="match status" value="8"/>
</dbReference>
<evidence type="ECO:0000256" key="3">
    <source>
        <dbReference type="ARBA" id="ARBA00022806"/>
    </source>
</evidence>
<evidence type="ECO:0000313" key="8">
    <source>
        <dbReference type="EMBL" id="KAK3261472.1"/>
    </source>
</evidence>
<dbReference type="InterPro" id="IPR039904">
    <property type="entry name" value="TRANK1"/>
</dbReference>